<gene>
    <name evidence="8 14" type="primary">dnaA</name>
    <name evidence="14" type="ORF">DSOUD_0001</name>
</gene>
<reference evidence="14 15" key="1">
    <citation type="submission" date="2015-07" db="EMBL/GenBank/DDBJ databases">
        <title>Isolation and Genomic Characterization of a Novel Halophilic Metal-Reducing Deltaproteobacterium from the Deep Subsurface.</title>
        <authorList>
            <person name="Badalamenti J.P."/>
            <person name="Summers Z.M."/>
            <person name="Gralnick J.A."/>
            <person name="Bond D.R."/>
        </authorList>
    </citation>
    <scope>NUCLEOTIDE SEQUENCE [LARGE SCALE GENOMIC DNA]</scope>
    <source>
        <strain evidence="14 15">WTL</strain>
    </source>
</reference>
<dbReference type="FunFam" id="3.40.50.300:FF:000150">
    <property type="entry name" value="Chromosomal replication initiator protein DnaA"/>
    <property type="match status" value="1"/>
</dbReference>
<dbReference type="CDD" id="cd06571">
    <property type="entry name" value="Bac_DnaA_C"/>
    <property type="match status" value="1"/>
</dbReference>
<dbReference type="Gene3D" id="1.10.1750.10">
    <property type="match status" value="1"/>
</dbReference>
<accession>A0A0M3QER3</accession>
<keyword evidence="15" id="KW-1185">Reference proteome</keyword>
<dbReference type="GO" id="GO:0005886">
    <property type="term" value="C:plasma membrane"/>
    <property type="evidence" value="ECO:0007669"/>
    <property type="project" value="TreeGrafter"/>
</dbReference>
<name>A0A0M3QER3_9BACT</name>
<dbReference type="KEGG" id="des:DSOUD_0001"/>
<sequence length="452" mass="51781">MNKLWQETLVHLEQALNPQHFTTWIKPIRFVSLKKDLIQLEVPNRFVLDWIRIHYSQLIQETLSNIGAVVYRIQFSIATQNSDSILPENKLSPGINKNQQEIKIEPQPRSCNYAFNLNSKYSFDEFVSGSSNQFAYAAAMAVANNPATTYNPLFIYGGVGLGKTHLVNAIGNAILRKNPDMKVCYYTSEKFMNELINSLRYAKMDEFRNKFRTMDVLLIDDVQFIAGKERTQEEFFHTFNSLYESHKQIVVTSDKFPKEIPGLEERLRSRFEWGLIADIQAPDMETKHAILKMKAEQNGINLPEDVALFLANSISSNVRELEGFLVRIGAFASLTSTPVTLTMAREVLKDILVEKNRELSIEEIQKVVATYYNIKVSEIKSSRRLKVLVLPRQIAMYLSRQLTSYSYPEIGERFGGKDHSTIIHAIKKIEKAIENDYQLSATINNIKNALAH</sequence>
<dbReference type="InterPro" id="IPR013159">
    <property type="entry name" value="DnaA_C"/>
</dbReference>
<dbReference type="InterPro" id="IPR027417">
    <property type="entry name" value="P-loop_NTPase"/>
</dbReference>
<dbReference type="GO" id="GO:0005737">
    <property type="term" value="C:cytoplasm"/>
    <property type="evidence" value="ECO:0007669"/>
    <property type="project" value="UniProtKB-SubCell"/>
</dbReference>
<comment type="subcellular location">
    <subcellularLocation>
        <location evidence="8">Cytoplasm</location>
    </subcellularLocation>
</comment>
<evidence type="ECO:0000313" key="14">
    <source>
        <dbReference type="EMBL" id="ALC14803.1"/>
    </source>
</evidence>
<dbReference type="Gene3D" id="1.10.8.60">
    <property type="match status" value="1"/>
</dbReference>
<evidence type="ECO:0000313" key="15">
    <source>
        <dbReference type="Proteomes" id="UP000057158"/>
    </source>
</evidence>
<evidence type="ECO:0000256" key="1">
    <source>
        <dbReference type="ARBA" id="ARBA00006583"/>
    </source>
</evidence>
<comment type="domain">
    <text evidence="8">Domain I is involved in oligomerization and binding regulators, domain II is flexibile and of varying length in different bacteria, domain III forms the AAA+ region, while domain IV binds dsDNA.</text>
</comment>
<dbReference type="CDD" id="cd00009">
    <property type="entry name" value="AAA"/>
    <property type="match status" value="1"/>
</dbReference>
<comment type="caution">
    <text evidence="8">Lacks conserved residue(s) required for the propagation of feature annotation.</text>
</comment>
<dbReference type="STRING" id="1603606.DSOUD_0001"/>
<feature type="domain" description="AAA+ ATPase" evidence="12">
    <location>
        <begin position="149"/>
        <end position="277"/>
    </location>
</feature>
<feature type="binding site" evidence="8">
    <location>
        <position position="163"/>
    </location>
    <ligand>
        <name>ATP</name>
        <dbReference type="ChEBI" id="CHEBI:30616"/>
    </ligand>
</feature>
<dbReference type="GO" id="GO:0005524">
    <property type="term" value="F:ATP binding"/>
    <property type="evidence" value="ECO:0007669"/>
    <property type="project" value="UniProtKB-UniRule"/>
</dbReference>
<dbReference type="InterPro" id="IPR001957">
    <property type="entry name" value="Chromosome_initiator_DnaA"/>
</dbReference>
<comment type="subunit">
    <text evidence="8">Oligomerizes as a right-handed, spiral filament on DNA at oriC.</text>
</comment>
<evidence type="ECO:0000256" key="10">
    <source>
        <dbReference type="RuleBase" id="RU000577"/>
    </source>
</evidence>
<dbReference type="InterPro" id="IPR003593">
    <property type="entry name" value="AAA+_ATPase"/>
</dbReference>
<dbReference type="InterPro" id="IPR013317">
    <property type="entry name" value="DnaA_dom"/>
</dbReference>
<keyword evidence="4 8" id="KW-0547">Nucleotide-binding</keyword>
<dbReference type="Pfam" id="PF08299">
    <property type="entry name" value="Bac_DnaA_C"/>
    <property type="match status" value="1"/>
</dbReference>
<comment type="similarity">
    <text evidence="1 8 11">Belongs to the DnaA family.</text>
</comment>
<feature type="domain" description="Chromosomal replication initiator DnaA C-terminal" evidence="13">
    <location>
        <begin position="360"/>
        <end position="429"/>
    </location>
</feature>
<dbReference type="RefSeq" id="WP_053549065.1">
    <property type="nucleotide sequence ID" value="NZ_CP010802.1"/>
</dbReference>
<dbReference type="InterPro" id="IPR018312">
    <property type="entry name" value="Chromosome_initiator_DnaA_CS"/>
</dbReference>
<evidence type="ECO:0000256" key="8">
    <source>
        <dbReference type="HAMAP-Rule" id="MF_00377"/>
    </source>
</evidence>
<dbReference type="Pfam" id="PF00308">
    <property type="entry name" value="Bac_DnaA"/>
    <property type="match status" value="1"/>
</dbReference>
<dbReference type="Proteomes" id="UP000057158">
    <property type="component" value="Chromosome"/>
</dbReference>
<dbReference type="InterPro" id="IPR024633">
    <property type="entry name" value="DnaA_N_dom"/>
</dbReference>
<comment type="function">
    <text evidence="8 10">Plays an essential role in the initiation and regulation of chromosomal replication. ATP-DnaA binds to the origin of replication (oriC) to initiate formation of the DNA replication initiation complex once per cell cycle. Binds the DnaA box (a 9 base pair repeat at the origin) and separates the double-stranded (ds)DNA. Forms a right-handed helical filament on oriC DNA; dsDNA binds to the exterior of the filament while single-stranded (ss)DNA is stabiized in the filament's interior. The ATP-DnaA-oriC complex binds and stabilizes one strand of the AT-rich DNA unwinding element (DUE), permitting loading of DNA polymerase. After initiation quickly degrades to an ADP-DnaA complex that is not apt for DNA replication. Binds acidic phospholipids.</text>
</comment>
<dbReference type="PRINTS" id="PR00051">
    <property type="entry name" value="DNAA"/>
</dbReference>
<dbReference type="GO" id="GO:0003688">
    <property type="term" value="F:DNA replication origin binding"/>
    <property type="evidence" value="ECO:0007669"/>
    <property type="project" value="UniProtKB-UniRule"/>
</dbReference>
<keyword evidence="6 8" id="KW-0446">Lipid-binding</keyword>
<feature type="binding site" evidence="8">
    <location>
        <position position="160"/>
    </location>
    <ligand>
        <name>ATP</name>
        <dbReference type="ChEBI" id="CHEBI:30616"/>
    </ligand>
</feature>
<dbReference type="SMART" id="SM00382">
    <property type="entry name" value="AAA"/>
    <property type="match status" value="1"/>
</dbReference>
<evidence type="ECO:0000256" key="4">
    <source>
        <dbReference type="ARBA" id="ARBA00022741"/>
    </source>
</evidence>
<dbReference type="GO" id="GO:0008289">
    <property type="term" value="F:lipid binding"/>
    <property type="evidence" value="ECO:0007669"/>
    <property type="project" value="UniProtKB-KW"/>
</dbReference>
<keyword evidence="3 8" id="KW-0235">DNA replication</keyword>
<evidence type="ECO:0000259" key="12">
    <source>
        <dbReference type="SMART" id="SM00382"/>
    </source>
</evidence>
<evidence type="ECO:0000259" key="13">
    <source>
        <dbReference type="SMART" id="SM00760"/>
    </source>
</evidence>
<keyword evidence="5 8" id="KW-0067">ATP-binding</keyword>
<dbReference type="Pfam" id="PF11638">
    <property type="entry name" value="DnaA_N"/>
    <property type="match status" value="1"/>
</dbReference>
<keyword evidence="7 8" id="KW-0238">DNA-binding</keyword>
<dbReference type="HAMAP" id="MF_00377">
    <property type="entry name" value="DnaA_bact"/>
    <property type="match status" value="1"/>
</dbReference>
<dbReference type="NCBIfam" id="TIGR00362">
    <property type="entry name" value="DnaA"/>
    <property type="match status" value="1"/>
</dbReference>
<feature type="region of interest" description="Domain IV, binds dsDNA" evidence="8">
    <location>
        <begin position="333"/>
        <end position="452"/>
    </location>
</feature>
<keyword evidence="2 8" id="KW-0963">Cytoplasm</keyword>
<evidence type="ECO:0000256" key="11">
    <source>
        <dbReference type="RuleBase" id="RU004227"/>
    </source>
</evidence>
<dbReference type="GO" id="GO:0006270">
    <property type="term" value="P:DNA replication initiation"/>
    <property type="evidence" value="ECO:0007669"/>
    <property type="project" value="UniProtKB-UniRule"/>
</dbReference>
<dbReference type="SMART" id="SM00760">
    <property type="entry name" value="Bac_DnaA_C"/>
    <property type="match status" value="1"/>
</dbReference>
<evidence type="ECO:0000256" key="2">
    <source>
        <dbReference type="ARBA" id="ARBA00022490"/>
    </source>
</evidence>
<dbReference type="Gene3D" id="3.40.50.300">
    <property type="entry name" value="P-loop containing nucleotide triphosphate hydrolases"/>
    <property type="match status" value="1"/>
</dbReference>
<evidence type="ECO:0000256" key="3">
    <source>
        <dbReference type="ARBA" id="ARBA00022705"/>
    </source>
</evidence>
<dbReference type="OrthoDB" id="9807019at2"/>
<dbReference type="PANTHER" id="PTHR30050">
    <property type="entry name" value="CHROMOSOMAL REPLICATION INITIATOR PROTEIN DNAA"/>
    <property type="match status" value="1"/>
</dbReference>
<dbReference type="PATRIC" id="fig|1603606.3.peg.2"/>
<dbReference type="InterPro" id="IPR010921">
    <property type="entry name" value="Trp_repressor/repl_initiator"/>
</dbReference>
<dbReference type="GO" id="GO:0006275">
    <property type="term" value="P:regulation of DNA replication"/>
    <property type="evidence" value="ECO:0007669"/>
    <property type="project" value="UniProtKB-UniRule"/>
</dbReference>
<dbReference type="InterPro" id="IPR038454">
    <property type="entry name" value="DnaA_N_sf"/>
</dbReference>
<dbReference type="SUPFAM" id="SSF48295">
    <property type="entry name" value="TrpR-like"/>
    <property type="match status" value="1"/>
</dbReference>
<organism evidence="14 15">
    <name type="scientific">Desulfuromonas soudanensis</name>
    <dbReference type="NCBI Taxonomy" id="1603606"/>
    <lineage>
        <taxon>Bacteria</taxon>
        <taxon>Pseudomonadati</taxon>
        <taxon>Thermodesulfobacteriota</taxon>
        <taxon>Desulfuromonadia</taxon>
        <taxon>Desulfuromonadales</taxon>
        <taxon>Desulfuromonadaceae</taxon>
        <taxon>Desulfuromonas</taxon>
    </lineage>
</organism>
<feature type="region of interest" description="Domain I, interacts with DnaA modulators" evidence="8">
    <location>
        <begin position="1"/>
        <end position="106"/>
    </location>
</feature>
<dbReference type="PANTHER" id="PTHR30050:SF2">
    <property type="entry name" value="CHROMOSOMAL REPLICATION INITIATOR PROTEIN DNAA"/>
    <property type="match status" value="1"/>
</dbReference>
<proteinExistence type="inferred from homology"/>
<feature type="binding site" evidence="8">
    <location>
        <position position="164"/>
    </location>
    <ligand>
        <name>ATP</name>
        <dbReference type="ChEBI" id="CHEBI:30616"/>
    </ligand>
</feature>
<dbReference type="InterPro" id="IPR020591">
    <property type="entry name" value="Chromosome_initiator_DnaA-like"/>
</dbReference>
<evidence type="ECO:0000256" key="5">
    <source>
        <dbReference type="ARBA" id="ARBA00022840"/>
    </source>
</evidence>
<dbReference type="EMBL" id="CP010802">
    <property type="protein sequence ID" value="ALC14803.1"/>
    <property type="molecule type" value="Genomic_DNA"/>
</dbReference>
<feature type="binding site" evidence="8">
    <location>
        <position position="162"/>
    </location>
    <ligand>
        <name>ATP</name>
        <dbReference type="ChEBI" id="CHEBI:30616"/>
    </ligand>
</feature>
<dbReference type="Gene3D" id="3.30.300.180">
    <property type="match status" value="1"/>
</dbReference>
<evidence type="ECO:0000256" key="7">
    <source>
        <dbReference type="ARBA" id="ARBA00023125"/>
    </source>
</evidence>
<protein>
    <recommendedName>
        <fullName evidence="8 9">Chromosomal replication initiator protein DnaA</fullName>
    </recommendedName>
</protein>
<feature type="region of interest" description="Domain III, AAA+ region" evidence="8">
    <location>
        <begin position="116"/>
        <end position="332"/>
    </location>
</feature>
<dbReference type="PROSITE" id="PS01008">
    <property type="entry name" value="DNAA"/>
    <property type="match status" value="1"/>
</dbReference>
<dbReference type="FunFam" id="1.10.8.60:FF:000003">
    <property type="entry name" value="Chromosomal replication initiator protein DnaA"/>
    <property type="match status" value="1"/>
</dbReference>
<dbReference type="AlphaFoldDB" id="A0A0M3QER3"/>
<dbReference type="SUPFAM" id="SSF52540">
    <property type="entry name" value="P-loop containing nucleoside triphosphate hydrolases"/>
    <property type="match status" value="1"/>
</dbReference>
<evidence type="ECO:0000256" key="9">
    <source>
        <dbReference type="NCBIfam" id="TIGR00362"/>
    </source>
</evidence>
<evidence type="ECO:0000256" key="6">
    <source>
        <dbReference type="ARBA" id="ARBA00023121"/>
    </source>
</evidence>